<dbReference type="PANTHER" id="PTHR24241:SF76">
    <property type="entry name" value="NEUROPEPTIDE SIFAMIDE RECEPTOR"/>
    <property type="match status" value="1"/>
</dbReference>
<keyword evidence="6 7" id="KW-0675">Receptor</keyword>
<keyword evidence="5 8" id="KW-0472">Membrane</keyword>
<evidence type="ECO:0000313" key="11">
    <source>
        <dbReference type="Proteomes" id="UP000887567"/>
    </source>
</evidence>
<evidence type="ECO:0000256" key="8">
    <source>
        <dbReference type="SAM" id="Phobius"/>
    </source>
</evidence>
<dbReference type="PROSITE" id="PS00237">
    <property type="entry name" value="G_PROTEIN_RECEP_F1_1"/>
    <property type="match status" value="1"/>
</dbReference>
<dbReference type="InterPro" id="IPR017452">
    <property type="entry name" value="GPCR_Rhodpsn_7TM"/>
</dbReference>
<evidence type="ECO:0000256" key="7">
    <source>
        <dbReference type="RuleBase" id="RU000688"/>
    </source>
</evidence>
<dbReference type="RefSeq" id="XP_020915701.1">
    <property type="nucleotide sequence ID" value="XM_021060042.2"/>
</dbReference>
<keyword evidence="7" id="KW-0807">Transducer</keyword>
<dbReference type="GeneID" id="110253163"/>
<evidence type="ECO:0000313" key="10">
    <source>
        <dbReference type="EnsemblMetazoa" id="XP_020915701.1"/>
    </source>
</evidence>
<feature type="transmembrane region" description="Helical" evidence="8">
    <location>
        <begin position="226"/>
        <end position="248"/>
    </location>
</feature>
<dbReference type="Proteomes" id="UP000887567">
    <property type="component" value="Unplaced"/>
</dbReference>
<feature type="transmembrane region" description="Helical" evidence="8">
    <location>
        <begin position="182"/>
        <end position="206"/>
    </location>
</feature>
<comment type="subcellular location">
    <subcellularLocation>
        <location evidence="1">Cell membrane</location>
        <topology evidence="1">Multi-pass membrane protein</topology>
    </subcellularLocation>
</comment>
<dbReference type="Pfam" id="PF00001">
    <property type="entry name" value="7tm_1"/>
    <property type="match status" value="1"/>
</dbReference>
<dbReference type="GO" id="GO:0042277">
    <property type="term" value="F:peptide binding"/>
    <property type="evidence" value="ECO:0007669"/>
    <property type="project" value="TreeGrafter"/>
</dbReference>
<evidence type="ECO:0000256" key="6">
    <source>
        <dbReference type="ARBA" id="ARBA00023170"/>
    </source>
</evidence>
<evidence type="ECO:0000256" key="5">
    <source>
        <dbReference type="ARBA" id="ARBA00023136"/>
    </source>
</evidence>
<keyword evidence="3 7" id="KW-0812">Transmembrane</keyword>
<dbReference type="SUPFAM" id="SSF81321">
    <property type="entry name" value="Family A G protein-coupled receptor-like"/>
    <property type="match status" value="1"/>
</dbReference>
<dbReference type="GO" id="GO:0004930">
    <property type="term" value="F:G protein-coupled receptor activity"/>
    <property type="evidence" value="ECO:0007669"/>
    <property type="project" value="UniProtKB-KW"/>
</dbReference>
<reference evidence="10" key="1">
    <citation type="submission" date="2022-11" db="UniProtKB">
        <authorList>
            <consortium name="EnsemblMetazoa"/>
        </authorList>
    </citation>
    <scope>IDENTIFICATION</scope>
</reference>
<feature type="transmembrane region" description="Helical" evidence="8">
    <location>
        <begin position="134"/>
        <end position="161"/>
    </location>
</feature>
<dbReference type="PROSITE" id="PS50262">
    <property type="entry name" value="G_PROTEIN_RECEP_F1_2"/>
    <property type="match status" value="1"/>
</dbReference>
<dbReference type="PANTHER" id="PTHR24241">
    <property type="entry name" value="NEUROPEPTIDE RECEPTOR-RELATED G-PROTEIN COUPLED RECEPTOR"/>
    <property type="match status" value="1"/>
</dbReference>
<dbReference type="KEGG" id="epa:110253163"/>
<dbReference type="Gene3D" id="1.20.1070.10">
    <property type="entry name" value="Rhodopsin 7-helix transmembrane proteins"/>
    <property type="match status" value="1"/>
</dbReference>
<keyword evidence="7" id="KW-0297">G-protein coupled receptor</keyword>
<evidence type="ECO:0000256" key="3">
    <source>
        <dbReference type="ARBA" id="ARBA00022692"/>
    </source>
</evidence>
<sequence length="284" mass="32495">MKTPMNYLLVNLAVCDMLVGIFFMPRHLFFEHYQHPEGSLGDFLCKCLTFGILSWPASCASVYTLIAIAWERYNAIMKPHSVRFSIKKIKIAVVLCWVLAFLISLLDLIVVKYDPSIKSCDYKWMAPWAVKLDAAIWLFAVGCLPCLIMLALYGGVIRTLWCSKHKITDVSQRSLHKSRKRVTKAAVTVTVILFVCWMLNLLYYFITSYTPQTPSTNETLTTVAPVFYKISHVLLLLNSSVNPFVYAVQDSRFRRCMSKLLCRWRNTRRPSLPADKSTTQGEAL</sequence>
<dbReference type="InterPro" id="IPR000276">
    <property type="entry name" value="GPCR_Rhodpsn"/>
</dbReference>
<evidence type="ECO:0000256" key="4">
    <source>
        <dbReference type="ARBA" id="ARBA00022989"/>
    </source>
</evidence>
<keyword evidence="2" id="KW-1003">Cell membrane</keyword>
<dbReference type="AlphaFoldDB" id="A0A913Y877"/>
<proteinExistence type="inferred from homology"/>
<dbReference type="GO" id="GO:0032870">
    <property type="term" value="P:cellular response to hormone stimulus"/>
    <property type="evidence" value="ECO:0007669"/>
    <property type="project" value="TreeGrafter"/>
</dbReference>
<feature type="transmembrane region" description="Helical" evidence="8">
    <location>
        <begin position="48"/>
        <end position="70"/>
    </location>
</feature>
<dbReference type="EnsemblMetazoa" id="XM_021060042.2">
    <property type="protein sequence ID" value="XP_020915701.1"/>
    <property type="gene ID" value="LOC110253163"/>
</dbReference>
<protein>
    <recommendedName>
        <fullName evidence="9">G-protein coupled receptors family 1 profile domain-containing protein</fullName>
    </recommendedName>
</protein>
<dbReference type="CDD" id="cd00637">
    <property type="entry name" value="7tm_classA_rhodopsin-like"/>
    <property type="match status" value="1"/>
</dbReference>
<name>A0A913Y877_EXADI</name>
<dbReference type="OrthoDB" id="5964776at2759"/>
<feature type="transmembrane region" description="Helical" evidence="8">
    <location>
        <begin position="91"/>
        <end position="111"/>
    </location>
</feature>
<dbReference type="FunFam" id="1.20.1070.10:FF:000368">
    <property type="entry name" value="Predicted protein"/>
    <property type="match status" value="1"/>
</dbReference>
<evidence type="ECO:0000259" key="9">
    <source>
        <dbReference type="PROSITE" id="PS50262"/>
    </source>
</evidence>
<feature type="transmembrane region" description="Helical" evidence="8">
    <location>
        <begin position="7"/>
        <end position="28"/>
    </location>
</feature>
<organism evidence="10 11">
    <name type="scientific">Exaiptasia diaphana</name>
    <name type="common">Tropical sea anemone</name>
    <name type="synonym">Aiptasia pulchella</name>
    <dbReference type="NCBI Taxonomy" id="2652724"/>
    <lineage>
        <taxon>Eukaryota</taxon>
        <taxon>Metazoa</taxon>
        <taxon>Cnidaria</taxon>
        <taxon>Anthozoa</taxon>
        <taxon>Hexacorallia</taxon>
        <taxon>Actiniaria</taxon>
        <taxon>Aiptasiidae</taxon>
        <taxon>Exaiptasia</taxon>
    </lineage>
</organism>
<accession>A0A913Y877</accession>
<dbReference type="OMA" id="THACFTY"/>
<feature type="domain" description="G-protein coupled receptors family 1 profile" evidence="9">
    <location>
        <begin position="1"/>
        <end position="246"/>
    </location>
</feature>
<keyword evidence="4 8" id="KW-1133">Transmembrane helix</keyword>
<keyword evidence="11" id="KW-1185">Reference proteome</keyword>
<dbReference type="GO" id="GO:0005886">
    <property type="term" value="C:plasma membrane"/>
    <property type="evidence" value="ECO:0007669"/>
    <property type="project" value="UniProtKB-SubCell"/>
</dbReference>
<comment type="similarity">
    <text evidence="7">Belongs to the G-protein coupled receptor 1 family.</text>
</comment>
<evidence type="ECO:0000256" key="2">
    <source>
        <dbReference type="ARBA" id="ARBA00022475"/>
    </source>
</evidence>
<evidence type="ECO:0000256" key="1">
    <source>
        <dbReference type="ARBA" id="ARBA00004651"/>
    </source>
</evidence>
<dbReference type="PRINTS" id="PR00237">
    <property type="entry name" value="GPCRRHODOPSN"/>
</dbReference>